<evidence type="ECO:0000313" key="1">
    <source>
        <dbReference type="EMBL" id="SEU36309.1"/>
    </source>
</evidence>
<reference evidence="1 2" key="1">
    <citation type="submission" date="2016-10" db="EMBL/GenBank/DDBJ databases">
        <authorList>
            <person name="de Groot N.N."/>
        </authorList>
    </citation>
    <scope>NUCLEOTIDE SEQUENCE [LARGE SCALE GENOMIC DNA]</scope>
    <source>
        <strain evidence="1 2">CGMCC 4.5598</strain>
    </source>
</reference>
<organism evidence="1 2">
    <name type="scientific">Nonomuraea wenchangensis</name>
    <dbReference type="NCBI Taxonomy" id="568860"/>
    <lineage>
        <taxon>Bacteria</taxon>
        <taxon>Bacillati</taxon>
        <taxon>Actinomycetota</taxon>
        <taxon>Actinomycetes</taxon>
        <taxon>Streptosporangiales</taxon>
        <taxon>Streptosporangiaceae</taxon>
        <taxon>Nonomuraea</taxon>
    </lineage>
</organism>
<dbReference type="AlphaFoldDB" id="A0A1I0L8I7"/>
<accession>A0A1I0L8I7</accession>
<proteinExistence type="predicted"/>
<dbReference type="EMBL" id="FOHX01000013">
    <property type="protein sequence ID" value="SEU36309.1"/>
    <property type="molecule type" value="Genomic_DNA"/>
</dbReference>
<evidence type="ECO:0000313" key="2">
    <source>
        <dbReference type="Proteomes" id="UP000199361"/>
    </source>
</evidence>
<sequence length="90" mass="9238">MTERELQTLRHQLAAAQAATGLIVPPLADVDGQPGVRLPGCAFHAVTLHDGIVMLHHNDSAIALADAQQSPTQARTLSAALQAVTAAAPG</sequence>
<dbReference type="OrthoDB" id="9980304at2"/>
<keyword evidence="2" id="KW-1185">Reference proteome</keyword>
<dbReference type="RefSeq" id="WP_091089406.1">
    <property type="nucleotide sequence ID" value="NZ_FOHX01000013.1"/>
</dbReference>
<protein>
    <submittedName>
        <fullName evidence="1">Uncharacterized protein</fullName>
    </submittedName>
</protein>
<dbReference type="Proteomes" id="UP000199361">
    <property type="component" value="Unassembled WGS sequence"/>
</dbReference>
<gene>
    <name evidence="1" type="ORF">SAMN05421811_113185</name>
</gene>
<name>A0A1I0L8I7_9ACTN</name>